<sequence>MVNDQYGQRILPKLVDDLAAATPNRVLGMIARSSDISKGFIELSTTQLANAVNYTSWWIEDHIGKSSNFETIAYLGATDFRFWAIEFAAIKTGYAALLPSPRNSVENAVAVLESTKCNVIFYSAEMASKVKPLKEAMPHIRTFEIPEMEVLTSTPAKAYPYTKTWEEAKNDRVVIMHTSGSTGTPKPIYTNNDYMAIIDLAHTIPSVPGHPLAGPSSWGGPGFKYYMGFPLFHLAGNICALAALFFEGIMVLGPPSSPPNGKLVSDMLSQADLSVVCAPPSLLEDLVKEYADEFLAQAKKLDLVMFGGGPLSPEVGNFLTKHVRVGQLIGSTEANMFVNVHPDREDWQWFQWHPTHSGIELEKVEGSELYEMVIRRQPGMERFQGIFKTMPEVQEWRTKDVYEKHPTKDLWLYRGRNDDVIVLSNGEKFNPVTMEGMINGHSKVTGSLVVGARRPQCALLIEGNGVENAQEFIDSVWPTVEEANKVSPGYAQIGRNMIMVTKADKPLPRAAKGTIVRHAASKEYAAEINALYDSVADVTDPAVELPQLEAAADVTTIRSFVRELVSMVLDVPSFSDDDDWFVLGLDSLQTIQLANNLKLALKEHAAGSHIGPRIIYENPTVNKLASALQRIISPESSVTNSAADSEALRVASMKNMFNKLMNGLPKKVQSQAPFDDEPLTVVLTGSTGSLGFYLLETMLRDPKIKKVYCLNRSSNARDQFFSRIPEITDSLKSKDSKVEFFKAAFGAPNFGLLPSQYDQLLSEADVIIHNAWMVNFNISLQSFEADHLRGVRTFIELSLLSPRHPSLNFVSSVSAMGNWNSLYPDQAIPERVANEQEWSAALPMGYGESKFVGEQMIRAATEAGICGNVLRVGQIGGPVKRGSIGVWNHQEWFPSLVKTTKNLGAAPKTLGSMNLIDWIPVDVLADVIVELVHNTAARSSNHNNFNVFNLVNPKRVEFEQLVPTIITTFSTPGKQIEAVSPEEWLQRLGKLDSTNQDVLENHPSLKIMDFYHGLTATEGEGLFSTDITKKNSKSMAELGPISSKDIATWLEQWAY</sequence>
<evidence type="ECO:0000256" key="1">
    <source>
        <dbReference type="ARBA" id="ARBA00022450"/>
    </source>
</evidence>
<gene>
    <name evidence="4" type="primary">FUB8_2</name>
    <name evidence="4" type="ORF">LOCC1_G007438</name>
</gene>
<dbReference type="InterPro" id="IPR009081">
    <property type="entry name" value="PP-bd_ACP"/>
</dbReference>
<proteinExistence type="predicted"/>
<dbReference type="Pfam" id="PF23562">
    <property type="entry name" value="AMP-binding_C_3"/>
    <property type="match status" value="1"/>
</dbReference>
<dbReference type="Proteomes" id="UP000443090">
    <property type="component" value="Unassembled WGS sequence"/>
</dbReference>
<dbReference type="SUPFAM" id="SSF56801">
    <property type="entry name" value="Acetyl-CoA synthetase-like"/>
    <property type="match status" value="1"/>
</dbReference>
<dbReference type="EMBL" id="QGMI01000867">
    <property type="protein sequence ID" value="TVY36154.1"/>
    <property type="molecule type" value="Genomic_DNA"/>
</dbReference>
<keyword evidence="2" id="KW-0597">Phosphoprotein</keyword>
<dbReference type="PROSITE" id="PS50075">
    <property type="entry name" value="CARRIER"/>
    <property type="match status" value="1"/>
</dbReference>
<dbReference type="PROSITE" id="PS00455">
    <property type="entry name" value="AMP_BINDING"/>
    <property type="match status" value="1"/>
</dbReference>
<dbReference type="InterPro" id="IPR036736">
    <property type="entry name" value="ACP-like_sf"/>
</dbReference>
<evidence type="ECO:0000259" key="3">
    <source>
        <dbReference type="PROSITE" id="PS50075"/>
    </source>
</evidence>
<comment type="caution">
    <text evidence="4">The sequence shown here is derived from an EMBL/GenBank/DDBJ whole genome shotgun (WGS) entry which is preliminary data.</text>
</comment>
<accession>A0A8H8RIL5</accession>
<dbReference type="PANTHER" id="PTHR43439:SF2">
    <property type="entry name" value="ENZYME, PUTATIVE (JCVI)-RELATED"/>
    <property type="match status" value="1"/>
</dbReference>
<dbReference type="InterPro" id="IPR042099">
    <property type="entry name" value="ANL_N_sf"/>
</dbReference>
<dbReference type="PANTHER" id="PTHR43439">
    <property type="entry name" value="PHENYLACETATE-COENZYME A LIGASE"/>
    <property type="match status" value="1"/>
</dbReference>
<evidence type="ECO:0000313" key="4">
    <source>
        <dbReference type="EMBL" id="TVY36154.1"/>
    </source>
</evidence>
<dbReference type="Gene3D" id="3.40.50.12780">
    <property type="entry name" value="N-terminal domain of ligase-like"/>
    <property type="match status" value="1"/>
</dbReference>
<protein>
    <submittedName>
        <fullName evidence="4">Non-canonical non-ribosomal peptide synthetase</fullName>
    </submittedName>
</protein>
<evidence type="ECO:0000313" key="5">
    <source>
        <dbReference type="Proteomes" id="UP000443090"/>
    </source>
</evidence>
<dbReference type="OrthoDB" id="429813at2759"/>
<dbReference type="InterPro" id="IPR051414">
    <property type="entry name" value="Adenylate-forming_Reductase"/>
</dbReference>
<name>A0A8H8RIL5_9HELO</name>
<dbReference type="InterPro" id="IPR000873">
    <property type="entry name" value="AMP-dep_synth/lig_dom"/>
</dbReference>
<feature type="domain" description="Carrier" evidence="3">
    <location>
        <begin position="552"/>
        <end position="632"/>
    </location>
</feature>
<organism evidence="4 5">
    <name type="scientific">Lachnellula occidentalis</name>
    <dbReference type="NCBI Taxonomy" id="215460"/>
    <lineage>
        <taxon>Eukaryota</taxon>
        <taxon>Fungi</taxon>
        <taxon>Dikarya</taxon>
        <taxon>Ascomycota</taxon>
        <taxon>Pezizomycotina</taxon>
        <taxon>Leotiomycetes</taxon>
        <taxon>Helotiales</taxon>
        <taxon>Lachnaceae</taxon>
        <taxon>Lachnellula</taxon>
    </lineage>
</organism>
<dbReference type="Pfam" id="PF00550">
    <property type="entry name" value="PP-binding"/>
    <property type="match status" value="1"/>
</dbReference>
<dbReference type="InterPro" id="IPR036291">
    <property type="entry name" value="NAD(P)-bd_dom_sf"/>
</dbReference>
<dbReference type="Gene3D" id="1.10.1200.10">
    <property type="entry name" value="ACP-like"/>
    <property type="match status" value="1"/>
</dbReference>
<dbReference type="InterPro" id="IPR013120">
    <property type="entry name" value="FAR_NAD-bd"/>
</dbReference>
<evidence type="ECO:0000256" key="2">
    <source>
        <dbReference type="ARBA" id="ARBA00022553"/>
    </source>
</evidence>
<keyword evidence="1" id="KW-0596">Phosphopantetheine</keyword>
<dbReference type="SUPFAM" id="SSF51735">
    <property type="entry name" value="NAD(P)-binding Rossmann-fold domains"/>
    <property type="match status" value="1"/>
</dbReference>
<dbReference type="Pfam" id="PF00501">
    <property type="entry name" value="AMP-binding"/>
    <property type="match status" value="1"/>
</dbReference>
<dbReference type="AlphaFoldDB" id="A0A8H8RIL5"/>
<dbReference type="Pfam" id="PF07993">
    <property type="entry name" value="NAD_binding_4"/>
    <property type="match status" value="1"/>
</dbReference>
<dbReference type="InterPro" id="IPR020845">
    <property type="entry name" value="AMP-binding_CS"/>
</dbReference>
<dbReference type="Gene3D" id="3.40.50.720">
    <property type="entry name" value="NAD(P)-binding Rossmann-like Domain"/>
    <property type="match status" value="1"/>
</dbReference>
<keyword evidence="5" id="KW-1185">Reference proteome</keyword>
<dbReference type="SUPFAM" id="SSF47336">
    <property type="entry name" value="ACP-like"/>
    <property type="match status" value="1"/>
</dbReference>
<reference evidence="4 5" key="1">
    <citation type="submission" date="2018-05" db="EMBL/GenBank/DDBJ databases">
        <title>Genome sequencing and assembly of the regulated plant pathogen Lachnellula willkommii and related sister species for the development of diagnostic species identification markers.</title>
        <authorList>
            <person name="Giroux E."/>
            <person name="Bilodeau G."/>
        </authorList>
    </citation>
    <scope>NUCLEOTIDE SEQUENCE [LARGE SCALE GENOMIC DNA]</scope>
    <source>
        <strain evidence="4 5">CBS 160.35</strain>
    </source>
</reference>